<dbReference type="GO" id="GO:0003677">
    <property type="term" value="F:DNA binding"/>
    <property type="evidence" value="ECO:0007669"/>
    <property type="project" value="InterPro"/>
</dbReference>
<proteinExistence type="predicted"/>
<keyword evidence="3" id="KW-1185">Reference proteome</keyword>
<dbReference type="RefSeq" id="WP_120188963.1">
    <property type="nucleotide sequence ID" value="NZ_MCHY01000007.1"/>
</dbReference>
<dbReference type="Proteomes" id="UP000284219">
    <property type="component" value="Unassembled WGS sequence"/>
</dbReference>
<feature type="domain" description="Restriction endonuclease type IV Mrr" evidence="1">
    <location>
        <begin position="6"/>
        <end position="78"/>
    </location>
</feature>
<dbReference type="EMBL" id="MCHY01000007">
    <property type="protein sequence ID" value="RKD25138.1"/>
    <property type="molecule type" value="Genomic_DNA"/>
</dbReference>
<accession>A0A419SM48</accession>
<dbReference type="AlphaFoldDB" id="A0A419SM48"/>
<evidence type="ECO:0000313" key="3">
    <source>
        <dbReference type="Proteomes" id="UP000284219"/>
    </source>
</evidence>
<organism evidence="2 3">
    <name type="scientific">Ammoniphilus oxalaticus</name>
    <dbReference type="NCBI Taxonomy" id="66863"/>
    <lineage>
        <taxon>Bacteria</taxon>
        <taxon>Bacillati</taxon>
        <taxon>Bacillota</taxon>
        <taxon>Bacilli</taxon>
        <taxon>Bacillales</taxon>
        <taxon>Paenibacillaceae</taxon>
        <taxon>Aneurinibacillus group</taxon>
        <taxon>Ammoniphilus</taxon>
    </lineage>
</organism>
<dbReference type="Pfam" id="PF04471">
    <property type="entry name" value="Mrr_cat"/>
    <property type="match status" value="1"/>
</dbReference>
<dbReference type="GO" id="GO:0009307">
    <property type="term" value="P:DNA restriction-modification system"/>
    <property type="evidence" value="ECO:0007669"/>
    <property type="project" value="InterPro"/>
</dbReference>
<dbReference type="GO" id="GO:0004519">
    <property type="term" value="F:endonuclease activity"/>
    <property type="evidence" value="ECO:0007669"/>
    <property type="project" value="InterPro"/>
</dbReference>
<gene>
    <name evidence="2" type="ORF">BEP19_04800</name>
</gene>
<reference evidence="2 3" key="1">
    <citation type="submission" date="2016-08" db="EMBL/GenBank/DDBJ databases">
        <title>Novel Firmicute Genomes.</title>
        <authorList>
            <person name="Poppleton D.I."/>
            <person name="Gribaldo S."/>
        </authorList>
    </citation>
    <scope>NUCLEOTIDE SEQUENCE [LARGE SCALE GENOMIC DNA]</scope>
    <source>
        <strain evidence="2 3">RAOx-1</strain>
    </source>
</reference>
<name>A0A419SM48_9BACL</name>
<dbReference type="InterPro" id="IPR011335">
    <property type="entry name" value="Restrct_endonuc-II-like"/>
</dbReference>
<evidence type="ECO:0000313" key="2">
    <source>
        <dbReference type="EMBL" id="RKD25138.1"/>
    </source>
</evidence>
<protein>
    <recommendedName>
        <fullName evidence="1">Restriction endonuclease type IV Mrr domain-containing protein</fullName>
    </recommendedName>
</protein>
<dbReference type="InterPro" id="IPR007560">
    <property type="entry name" value="Restrct_endonuc_IV_Mrr"/>
</dbReference>
<dbReference type="SUPFAM" id="SSF52980">
    <property type="entry name" value="Restriction endonuclease-like"/>
    <property type="match status" value="1"/>
</dbReference>
<sequence length="153" mass="17941">MIDWGKIDARNFEKFVYYSLGFEGFRNLQWMGKGGGDAGRDIVATTYEELPFNLGYERDWIFQCKKWKRMPSQNVIFNEISKAAQHHPDFWVLVIPVDPTAGMIDFFKRIEINYNFKTILFPLSSIESIVYKYPDLKHVLENGNLPDRGDEYA</sequence>
<evidence type="ECO:0000259" key="1">
    <source>
        <dbReference type="Pfam" id="PF04471"/>
    </source>
</evidence>
<dbReference type="OrthoDB" id="2889361at2"/>
<comment type="caution">
    <text evidence="2">The sequence shown here is derived from an EMBL/GenBank/DDBJ whole genome shotgun (WGS) entry which is preliminary data.</text>
</comment>